<protein>
    <recommendedName>
        <fullName evidence="4">DUF4124 domain-containing protein</fullName>
    </recommendedName>
</protein>
<evidence type="ECO:0000313" key="2">
    <source>
        <dbReference type="EMBL" id="SEQ24305.1"/>
    </source>
</evidence>
<keyword evidence="3" id="KW-1185">Reference proteome</keyword>
<dbReference type="EMBL" id="FOGB01000002">
    <property type="protein sequence ID" value="SEQ24305.1"/>
    <property type="molecule type" value="Genomic_DNA"/>
</dbReference>
<evidence type="ECO:0000256" key="1">
    <source>
        <dbReference type="SAM" id="SignalP"/>
    </source>
</evidence>
<dbReference type="STRING" id="355243.SAMN03080615_00866"/>
<feature type="chain" id="PRO_5011640327" description="DUF4124 domain-containing protein" evidence="1">
    <location>
        <begin position="20"/>
        <end position="163"/>
    </location>
</feature>
<name>A0A1H9EFA1_9GAMM</name>
<reference evidence="3" key="1">
    <citation type="submission" date="2016-10" db="EMBL/GenBank/DDBJ databases">
        <authorList>
            <person name="Varghese N."/>
            <person name="Submissions S."/>
        </authorList>
    </citation>
    <scope>NUCLEOTIDE SEQUENCE [LARGE SCALE GENOMIC DNA]</scope>
    <source>
        <strain evidence="3">DSM 18887</strain>
    </source>
</reference>
<dbReference type="AlphaFoldDB" id="A0A1H9EFA1"/>
<accession>A0A1H9EFA1</accession>
<dbReference type="OrthoDB" id="6120668at2"/>
<feature type="signal peptide" evidence="1">
    <location>
        <begin position="1"/>
        <end position="19"/>
    </location>
</feature>
<sequence>MIKIVFMLALMSMVLPVNAEIYKCKTNDRVMYQSTPCTQGASDEVDIYIPSVPDNSFEPGDIPDDDYKEERRQRWAEEQKRLNEKSKAIREERLRQERFKKMIWHHEVAIGMTKKQAERSWGKPCDINRSVYASGVHEQWVYCTGKYDRQYLYFEDDELTGMN</sequence>
<evidence type="ECO:0000313" key="3">
    <source>
        <dbReference type="Proteomes" id="UP000198749"/>
    </source>
</evidence>
<evidence type="ECO:0008006" key="4">
    <source>
        <dbReference type="Google" id="ProtNLM"/>
    </source>
</evidence>
<dbReference type="Proteomes" id="UP000198749">
    <property type="component" value="Unassembled WGS sequence"/>
</dbReference>
<proteinExistence type="predicted"/>
<organism evidence="2 3">
    <name type="scientific">Amphritea atlantica</name>
    <dbReference type="NCBI Taxonomy" id="355243"/>
    <lineage>
        <taxon>Bacteria</taxon>
        <taxon>Pseudomonadati</taxon>
        <taxon>Pseudomonadota</taxon>
        <taxon>Gammaproteobacteria</taxon>
        <taxon>Oceanospirillales</taxon>
        <taxon>Oceanospirillaceae</taxon>
        <taxon>Amphritea</taxon>
    </lineage>
</organism>
<keyword evidence="1" id="KW-0732">Signal</keyword>
<dbReference type="RefSeq" id="WP_091354498.1">
    <property type="nucleotide sequence ID" value="NZ_AP025284.1"/>
</dbReference>
<gene>
    <name evidence="2" type="ORF">SAMN03080615_00866</name>
</gene>